<reference evidence="1 2" key="1">
    <citation type="submission" date="2020-10" db="EMBL/GenBank/DDBJ databases">
        <title>Pygocentrus nattereri (red-bellied piranha) genome, fPygNat1, primary haplotype.</title>
        <authorList>
            <person name="Myers G."/>
            <person name="Meyer A."/>
            <person name="Karagic N."/>
            <person name="Pippel M."/>
            <person name="Winkler S."/>
            <person name="Tracey A."/>
            <person name="Wood J."/>
            <person name="Formenti G."/>
            <person name="Howe K."/>
            <person name="Fedrigo O."/>
            <person name="Jarvis E.D."/>
        </authorList>
    </citation>
    <scope>NUCLEOTIDE SEQUENCE [LARGE SCALE GENOMIC DNA]</scope>
</reference>
<evidence type="ECO:0000313" key="2">
    <source>
        <dbReference type="Proteomes" id="UP001501920"/>
    </source>
</evidence>
<sequence>DENDRTHLSLLCPLFSPSPVSLTSSALRSISVQTVVVTALVTEVTGVDSNRGLDLLLGSFHSVIKNSEELF</sequence>
<proteinExistence type="predicted"/>
<accession>A0A3B4CBH5</accession>
<protein>
    <submittedName>
        <fullName evidence="1">Uncharacterized protein</fullName>
    </submittedName>
</protein>
<gene>
    <name evidence="1" type="primary">CTXN1</name>
</gene>
<reference evidence="1" key="3">
    <citation type="submission" date="2025-09" db="UniProtKB">
        <authorList>
            <consortium name="Ensembl"/>
        </authorList>
    </citation>
    <scope>IDENTIFICATION</scope>
</reference>
<dbReference type="Proteomes" id="UP001501920">
    <property type="component" value="Chromosome 26"/>
</dbReference>
<keyword evidence="2" id="KW-1185">Reference proteome</keyword>
<organism evidence="1 2">
    <name type="scientific">Pygocentrus nattereri</name>
    <name type="common">Red-bellied piranha</name>
    <dbReference type="NCBI Taxonomy" id="42514"/>
    <lineage>
        <taxon>Eukaryota</taxon>
        <taxon>Metazoa</taxon>
        <taxon>Chordata</taxon>
        <taxon>Craniata</taxon>
        <taxon>Vertebrata</taxon>
        <taxon>Euteleostomi</taxon>
        <taxon>Actinopterygii</taxon>
        <taxon>Neopterygii</taxon>
        <taxon>Teleostei</taxon>
        <taxon>Ostariophysi</taxon>
        <taxon>Characiformes</taxon>
        <taxon>Characoidei</taxon>
        <taxon>Pygocentrus</taxon>
    </lineage>
</organism>
<reference evidence="1" key="2">
    <citation type="submission" date="2025-08" db="UniProtKB">
        <authorList>
            <consortium name="Ensembl"/>
        </authorList>
    </citation>
    <scope>IDENTIFICATION</scope>
</reference>
<dbReference type="Ensembl" id="ENSPNAT00000015606.2">
    <property type="protein sequence ID" value="ENSPNAP00000009287.1"/>
    <property type="gene ID" value="ENSPNAG00000014809.2"/>
</dbReference>
<dbReference type="GeneTree" id="ENSGT01120000277798"/>
<evidence type="ECO:0000313" key="1">
    <source>
        <dbReference type="Ensembl" id="ENSPNAP00000009287.1"/>
    </source>
</evidence>
<dbReference type="AlphaFoldDB" id="A0A3B4CBH5"/>
<name>A0A3B4CBH5_PYGNA</name>